<evidence type="ECO:0000313" key="2">
    <source>
        <dbReference type="EMBL" id="KAJ8891840.1"/>
    </source>
</evidence>
<gene>
    <name evidence="2" type="ORF">PR048_004394</name>
</gene>
<dbReference type="EMBL" id="JARBHB010000002">
    <property type="protein sequence ID" value="KAJ8891840.1"/>
    <property type="molecule type" value="Genomic_DNA"/>
</dbReference>
<protein>
    <submittedName>
        <fullName evidence="2">Uncharacterized protein</fullName>
    </submittedName>
</protein>
<feature type="region of interest" description="Disordered" evidence="1">
    <location>
        <begin position="379"/>
        <end position="399"/>
    </location>
</feature>
<evidence type="ECO:0000313" key="3">
    <source>
        <dbReference type="Proteomes" id="UP001159363"/>
    </source>
</evidence>
<sequence length="803" mass="89364">MDQGGEGLGVKQSQDSREKGGVILYQASRINNQGGRETFIVKMRGRGGVYVGEWVARGVSVSDIRCREPQYSSLRRMEVWELSALLPRYTLALYTTLSTTLSELKPLPYVNHMALRLPFSSLSALKSTYQSFHCDKCNTVFTRSRFCRTSGSDCKYYCKKFTTRFSASNMKIVAVDLPFVTRSIHLITAILAVDFFGWYICRSSIAIDFFTHDADSTSDFFGWATYSSLTIGIAAQADSFKTSMLLLNPEGRTSKKPHLFLLARLLTGKASTLLARDSSVRQPITVRTITYDESVLEDAACRRVFSGCSPFPRPAIPAPPYHRVSFHVKSGDDGGLSGSSTARSLETVQVTQGRWIAGWIVKESAMTFVRYPPQCSPGAISGKQRKRKSRWPGPPECESSELPMRHVARVRHVYQVGRIRLKDILPSCVALAARVRMSSCSSAGRYVRSLDALADATTCQMFDFIRNSGRSHFPLTKANRIRFPSGSLSDFPMWRWPTGFLGDLQFPATSQTDAAPYPPSSALPQYLVFDAREFRCGTIMNCSIVYLGFVYPESGKTARRSPDDQPEQLILHEIPAGLLRSFAGGQPARITMLVYKSSATQNTIRSRVNFPQEGSTLNIRIFANQCNQRLSYLKDIHRVAGRAPECQVWQMESGRNCGSHRIPPVILADVQGARGETVYLMKSDIAVGAGKLLRKWIGIAVATPRPSPTHSLARRFIPFLFPGELFPPRNSIDVILMETKRSGDVSKSPRSTFAEKYVKKTVVLLLFSSHSVSDSLELILVTSQQSAGRQEISSAYFDQRASL</sequence>
<reference evidence="2 3" key="1">
    <citation type="submission" date="2023-02" db="EMBL/GenBank/DDBJ databases">
        <title>LHISI_Scaffold_Assembly.</title>
        <authorList>
            <person name="Stuart O.P."/>
            <person name="Cleave R."/>
            <person name="Magrath M.J.L."/>
            <person name="Mikheyev A.S."/>
        </authorList>
    </citation>
    <scope>NUCLEOTIDE SEQUENCE [LARGE SCALE GENOMIC DNA]</scope>
    <source>
        <strain evidence="2">Daus_M_001</strain>
        <tissue evidence="2">Leg muscle</tissue>
    </source>
</reference>
<proteinExistence type="predicted"/>
<organism evidence="2 3">
    <name type="scientific">Dryococelus australis</name>
    <dbReference type="NCBI Taxonomy" id="614101"/>
    <lineage>
        <taxon>Eukaryota</taxon>
        <taxon>Metazoa</taxon>
        <taxon>Ecdysozoa</taxon>
        <taxon>Arthropoda</taxon>
        <taxon>Hexapoda</taxon>
        <taxon>Insecta</taxon>
        <taxon>Pterygota</taxon>
        <taxon>Neoptera</taxon>
        <taxon>Polyneoptera</taxon>
        <taxon>Phasmatodea</taxon>
        <taxon>Verophasmatodea</taxon>
        <taxon>Anareolatae</taxon>
        <taxon>Phasmatidae</taxon>
        <taxon>Eurycanthinae</taxon>
        <taxon>Dryococelus</taxon>
    </lineage>
</organism>
<dbReference type="Proteomes" id="UP001159363">
    <property type="component" value="Chromosome 2"/>
</dbReference>
<name>A0ABQ9I5B9_9NEOP</name>
<comment type="caution">
    <text evidence="2">The sequence shown here is derived from an EMBL/GenBank/DDBJ whole genome shotgun (WGS) entry which is preliminary data.</text>
</comment>
<accession>A0ABQ9I5B9</accession>
<evidence type="ECO:0000256" key="1">
    <source>
        <dbReference type="SAM" id="MobiDB-lite"/>
    </source>
</evidence>
<keyword evidence="3" id="KW-1185">Reference proteome</keyword>